<keyword evidence="2" id="KW-1185">Reference proteome</keyword>
<organism evidence="1 2">
    <name type="scientific">Homoserinibacter gongjuensis</name>
    <dbReference type="NCBI Taxonomy" id="1162968"/>
    <lineage>
        <taxon>Bacteria</taxon>
        <taxon>Bacillati</taxon>
        <taxon>Actinomycetota</taxon>
        <taxon>Actinomycetes</taxon>
        <taxon>Micrococcales</taxon>
        <taxon>Microbacteriaceae</taxon>
        <taxon>Homoserinibacter</taxon>
    </lineage>
</organism>
<evidence type="ECO:0000313" key="1">
    <source>
        <dbReference type="EMBL" id="GMA92005.1"/>
    </source>
</evidence>
<evidence type="ECO:0000313" key="2">
    <source>
        <dbReference type="Proteomes" id="UP001157069"/>
    </source>
</evidence>
<dbReference type="EMBL" id="BSVA01000001">
    <property type="protein sequence ID" value="GMA92005.1"/>
    <property type="molecule type" value="Genomic_DNA"/>
</dbReference>
<name>A0ABQ6JYY8_9MICO</name>
<proteinExistence type="predicted"/>
<dbReference type="Proteomes" id="UP001157069">
    <property type="component" value="Unassembled WGS sequence"/>
</dbReference>
<gene>
    <name evidence="1" type="ORF">GCM10025869_25340</name>
</gene>
<evidence type="ECO:0008006" key="3">
    <source>
        <dbReference type="Google" id="ProtNLM"/>
    </source>
</evidence>
<accession>A0ABQ6JYY8</accession>
<comment type="caution">
    <text evidence="1">The sequence shown here is derived from an EMBL/GenBank/DDBJ whole genome shotgun (WGS) entry which is preliminary data.</text>
</comment>
<protein>
    <recommendedName>
        <fullName evidence="3">PilZ domain-containing protein</fullName>
    </recommendedName>
</protein>
<reference evidence="2" key="1">
    <citation type="journal article" date="2019" name="Int. J. Syst. Evol. Microbiol.">
        <title>The Global Catalogue of Microorganisms (GCM) 10K type strain sequencing project: providing services to taxonomists for standard genome sequencing and annotation.</title>
        <authorList>
            <consortium name="The Broad Institute Genomics Platform"/>
            <consortium name="The Broad Institute Genome Sequencing Center for Infectious Disease"/>
            <person name="Wu L."/>
            <person name="Ma J."/>
        </authorList>
    </citation>
    <scope>NUCLEOTIDE SEQUENCE [LARGE SCALE GENOMIC DNA]</scope>
    <source>
        <strain evidence="2">NBRC 108755</strain>
    </source>
</reference>
<sequence>MEPYRIPFTFDRASAPHYYLRNTSRETLRGVTVSLLGSGVMPAALPRVLRPGEHLELAIRGEDLARDAVLVIRWLRSSGEEYLWRVAF</sequence>
<dbReference type="RefSeq" id="WP_284300608.1">
    <property type="nucleotide sequence ID" value="NZ_BSVA01000001.1"/>
</dbReference>